<dbReference type="InterPro" id="IPR036291">
    <property type="entry name" value="NAD(P)-bd_dom_sf"/>
</dbReference>
<reference evidence="4" key="1">
    <citation type="journal article" date="2020" name="Phytopathology">
        <title>Genome sequence of the chestnut blight fungus Cryphonectria parasitica EP155: A fundamental resource for an archetypical invasive plant pathogen.</title>
        <authorList>
            <person name="Crouch J.A."/>
            <person name="Dawe A."/>
            <person name="Aerts A."/>
            <person name="Barry K."/>
            <person name="Churchill A.C.L."/>
            <person name="Grimwood J."/>
            <person name="Hillman B."/>
            <person name="Milgroom M.G."/>
            <person name="Pangilinan J."/>
            <person name="Smith M."/>
            <person name="Salamov A."/>
            <person name="Schmutz J."/>
            <person name="Yadav J."/>
            <person name="Grigoriev I.V."/>
            <person name="Nuss D."/>
        </authorList>
    </citation>
    <scope>NUCLEOTIDE SEQUENCE</scope>
    <source>
        <strain evidence="4">EP155</strain>
    </source>
</reference>
<dbReference type="Proteomes" id="UP000803844">
    <property type="component" value="Unassembled WGS sequence"/>
</dbReference>
<dbReference type="RefSeq" id="XP_040771406.1">
    <property type="nucleotide sequence ID" value="XM_040921878.1"/>
</dbReference>
<organism evidence="4 5">
    <name type="scientific">Cryphonectria parasitica (strain ATCC 38755 / EP155)</name>
    <dbReference type="NCBI Taxonomy" id="660469"/>
    <lineage>
        <taxon>Eukaryota</taxon>
        <taxon>Fungi</taxon>
        <taxon>Dikarya</taxon>
        <taxon>Ascomycota</taxon>
        <taxon>Pezizomycotina</taxon>
        <taxon>Sordariomycetes</taxon>
        <taxon>Sordariomycetidae</taxon>
        <taxon>Diaporthales</taxon>
        <taxon>Cryphonectriaceae</taxon>
        <taxon>Cryphonectria-Endothia species complex</taxon>
        <taxon>Cryphonectria</taxon>
    </lineage>
</organism>
<accession>A0A9P5CJS3</accession>
<sequence>MSGTRPLRAFEPQFQALRNLLDLARDMASREGAPRIGLQLVSSIGVVGLAEGPRVREQRFPLSAAMPIGYCEAKWVCERWLEETLHKHHSEHFRTMIVRRGQIAGSSRTGFWNPVEHFAFLVKSAQSLQVWPDFDGVLQWVPVDKCARAIPWKEMSPVLADALGIPPCNIIPFREWCKRVRSSPLSTEAENPAKKLIDFLYHNFERMSCGGLILDTAKAQEHSPTMAGMGPVGFDIARRYVASWKDMGYIHS</sequence>
<dbReference type="Pfam" id="PF07993">
    <property type="entry name" value="NAD_binding_4"/>
    <property type="match status" value="1"/>
</dbReference>
<proteinExistence type="predicted"/>
<dbReference type="InterPro" id="IPR013120">
    <property type="entry name" value="FAR_NAD-bd"/>
</dbReference>
<dbReference type="GeneID" id="63839007"/>
<keyword evidence="5" id="KW-1185">Reference proteome</keyword>
<keyword evidence="2" id="KW-0597">Phosphoprotein</keyword>
<evidence type="ECO:0000313" key="4">
    <source>
        <dbReference type="EMBL" id="KAF3760427.1"/>
    </source>
</evidence>
<protein>
    <recommendedName>
        <fullName evidence="3">Thioester reductase (TE) domain-containing protein</fullName>
    </recommendedName>
</protein>
<dbReference type="PANTHER" id="PTHR43439:SF2">
    <property type="entry name" value="ENZYME, PUTATIVE (JCVI)-RELATED"/>
    <property type="match status" value="1"/>
</dbReference>
<dbReference type="OrthoDB" id="329835at2759"/>
<dbReference type="AlphaFoldDB" id="A0A9P5CJS3"/>
<evidence type="ECO:0000256" key="2">
    <source>
        <dbReference type="ARBA" id="ARBA00022553"/>
    </source>
</evidence>
<name>A0A9P5CJS3_CRYP1</name>
<comment type="caution">
    <text evidence="4">The sequence shown here is derived from an EMBL/GenBank/DDBJ whole genome shotgun (WGS) entry which is preliminary data.</text>
</comment>
<dbReference type="PANTHER" id="PTHR43439">
    <property type="entry name" value="PHENYLACETATE-COENZYME A LIGASE"/>
    <property type="match status" value="1"/>
</dbReference>
<dbReference type="Gene3D" id="3.40.50.720">
    <property type="entry name" value="NAD(P)-binding Rossmann-like Domain"/>
    <property type="match status" value="1"/>
</dbReference>
<feature type="domain" description="Thioester reductase (TE)" evidence="3">
    <location>
        <begin position="14"/>
        <end position="150"/>
    </location>
</feature>
<dbReference type="EMBL" id="MU032353">
    <property type="protein sequence ID" value="KAF3760427.1"/>
    <property type="molecule type" value="Genomic_DNA"/>
</dbReference>
<evidence type="ECO:0000259" key="3">
    <source>
        <dbReference type="Pfam" id="PF07993"/>
    </source>
</evidence>
<evidence type="ECO:0000313" key="5">
    <source>
        <dbReference type="Proteomes" id="UP000803844"/>
    </source>
</evidence>
<evidence type="ECO:0000256" key="1">
    <source>
        <dbReference type="ARBA" id="ARBA00022450"/>
    </source>
</evidence>
<dbReference type="InterPro" id="IPR051414">
    <property type="entry name" value="Adenylate-forming_Reductase"/>
</dbReference>
<keyword evidence="1" id="KW-0596">Phosphopantetheine</keyword>
<dbReference type="SUPFAM" id="SSF51735">
    <property type="entry name" value="NAD(P)-binding Rossmann-fold domains"/>
    <property type="match status" value="1"/>
</dbReference>
<gene>
    <name evidence="4" type="ORF">M406DRAFT_343524</name>
</gene>